<feature type="transmembrane region" description="Helical" evidence="5">
    <location>
        <begin position="73"/>
        <end position="97"/>
    </location>
</feature>
<keyword evidence="2 5" id="KW-0812">Transmembrane</keyword>
<evidence type="ECO:0000313" key="7">
    <source>
        <dbReference type="Proteomes" id="UP000094296"/>
    </source>
</evidence>
<evidence type="ECO:0000256" key="4">
    <source>
        <dbReference type="ARBA" id="ARBA00023136"/>
    </source>
</evidence>
<dbReference type="STRING" id="766136.BHF68_07170"/>
<reference evidence="6 7" key="1">
    <citation type="submission" date="2016-09" db="EMBL/GenBank/DDBJ databases">
        <title>Draft genome sequence for the type strain of Desulfuribacillus alkaliarsenatis AHT28, an obligately anaerobic, sulfidogenic bacterium isolated from Russian soda lake sediments.</title>
        <authorList>
            <person name="Abin C.A."/>
            <person name="Hollibaugh J.T."/>
        </authorList>
    </citation>
    <scope>NUCLEOTIDE SEQUENCE [LARGE SCALE GENOMIC DNA]</scope>
    <source>
        <strain evidence="6 7">AHT28</strain>
    </source>
</reference>
<feature type="transmembrane region" description="Helical" evidence="5">
    <location>
        <begin position="181"/>
        <end position="199"/>
    </location>
</feature>
<dbReference type="InterPro" id="IPR036640">
    <property type="entry name" value="ABC1_TM_sf"/>
</dbReference>
<evidence type="ECO:0000256" key="1">
    <source>
        <dbReference type="ARBA" id="ARBA00004651"/>
    </source>
</evidence>
<evidence type="ECO:0000256" key="2">
    <source>
        <dbReference type="ARBA" id="ARBA00022692"/>
    </source>
</evidence>
<organism evidence="6 7">
    <name type="scientific">Desulfuribacillus alkaliarsenatis</name>
    <dbReference type="NCBI Taxonomy" id="766136"/>
    <lineage>
        <taxon>Bacteria</taxon>
        <taxon>Bacillati</taxon>
        <taxon>Bacillota</taxon>
        <taxon>Desulfuribacillia</taxon>
        <taxon>Desulfuribacillales</taxon>
        <taxon>Desulfuribacillaceae</taxon>
        <taxon>Desulfuribacillus</taxon>
    </lineage>
</organism>
<sequence length="584" mass="68018">MFNTIVNYYEVIKWMLKDSLFRFRKMSILIIIGEAIGVFLQASAILLAIQYVYMLEKNEYLTMFVISGYPRELIELFIIVCVMVFTLLFVAAMLLYLSGTKMYHLRIHYQKFCSKRVLSNYYDCRFHTNFNREYNESKIMCLTSSDSTFCGRVLRMTLSLIRPLIIFAVSLPIMVYLETRVSVIVIILAFISLLFQYKVSKAAAGYSINVERNAGAASKERRELFNSLSLAPKNINSELVNEYIDKAYGRGSLNKFYSALYGRLLSLEKSSFISNILIAAGIFFILVILIREALLYDKSWTIVVAYIVAVRFTLMSLRQVNRLLTSINRFYPQLKRYYQFIIDTESIPAENKNTERRNYKNESCTDEFMLGNSSNGIIAILSNLQTNYSCYIEVSNLINKDLNKQSTPFIITGYAPWIPAPMYKLFGFKENICNKKILDFFNRLKSNNDSRNHEIYNLFNHISENKWNDIPIEHKFLLSVISAYEDDSDIIVVQIKELYQLSEELREKVLDTLKNKTIILDCGKDLVFFEEISVEKVVIFKNGLIDSIKETTWAKVNKKSLKQWLKQKNDRKNSCEEEFEPDDI</sequence>
<dbReference type="Proteomes" id="UP000094296">
    <property type="component" value="Unassembled WGS sequence"/>
</dbReference>
<evidence type="ECO:0000313" key="6">
    <source>
        <dbReference type="EMBL" id="OEF96833.1"/>
    </source>
</evidence>
<dbReference type="GO" id="GO:0005524">
    <property type="term" value="F:ATP binding"/>
    <property type="evidence" value="ECO:0007669"/>
    <property type="project" value="InterPro"/>
</dbReference>
<comment type="caution">
    <text evidence="6">The sequence shown here is derived from an EMBL/GenBank/DDBJ whole genome shotgun (WGS) entry which is preliminary data.</text>
</comment>
<feature type="transmembrane region" description="Helical" evidence="5">
    <location>
        <begin position="272"/>
        <end position="294"/>
    </location>
</feature>
<dbReference type="GO" id="GO:0005886">
    <property type="term" value="C:plasma membrane"/>
    <property type="evidence" value="ECO:0007669"/>
    <property type="project" value="UniProtKB-SubCell"/>
</dbReference>
<dbReference type="OrthoDB" id="3078280at2"/>
<keyword evidence="7" id="KW-1185">Reference proteome</keyword>
<name>A0A1E5G1T9_9FIRM</name>
<dbReference type="AlphaFoldDB" id="A0A1E5G1T9"/>
<comment type="subcellular location">
    <subcellularLocation>
        <location evidence="1">Cell membrane</location>
        <topology evidence="1">Multi-pass membrane protein</topology>
    </subcellularLocation>
</comment>
<evidence type="ECO:0000256" key="5">
    <source>
        <dbReference type="SAM" id="Phobius"/>
    </source>
</evidence>
<dbReference type="SUPFAM" id="SSF90123">
    <property type="entry name" value="ABC transporter transmembrane region"/>
    <property type="match status" value="1"/>
</dbReference>
<accession>A0A1E5G1T9</accession>
<feature type="transmembrane region" description="Helical" evidence="5">
    <location>
        <begin position="28"/>
        <end position="53"/>
    </location>
</feature>
<protein>
    <submittedName>
        <fullName evidence="6">Uncharacterized protein</fullName>
    </submittedName>
</protein>
<keyword evidence="4 5" id="KW-0472">Membrane</keyword>
<keyword evidence="3 5" id="KW-1133">Transmembrane helix</keyword>
<evidence type="ECO:0000256" key="3">
    <source>
        <dbReference type="ARBA" id="ARBA00022989"/>
    </source>
</evidence>
<dbReference type="Gene3D" id="1.20.1560.10">
    <property type="entry name" value="ABC transporter type 1, transmembrane domain"/>
    <property type="match status" value="1"/>
</dbReference>
<dbReference type="EMBL" id="MIJE01000030">
    <property type="protein sequence ID" value="OEF96833.1"/>
    <property type="molecule type" value="Genomic_DNA"/>
</dbReference>
<feature type="transmembrane region" description="Helical" evidence="5">
    <location>
        <begin position="300"/>
        <end position="317"/>
    </location>
</feature>
<gene>
    <name evidence="6" type="ORF">BHF68_07170</name>
</gene>
<proteinExistence type="predicted"/>
<feature type="transmembrane region" description="Helical" evidence="5">
    <location>
        <begin position="153"/>
        <end position="175"/>
    </location>
</feature>